<dbReference type="RefSeq" id="WP_090171572.1">
    <property type="nucleotide sequence ID" value="NZ_FMXR01000005.1"/>
</dbReference>
<evidence type="ECO:0000313" key="4">
    <source>
        <dbReference type="Proteomes" id="UP000199228"/>
    </source>
</evidence>
<keyword evidence="2" id="KW-0812">Transmembrane</keyword>
<dbReference type="EMBL" id="FMXR01000005">
    <property type="protein sequence ID" value="SDB05245.1"/>
    <property type="molecule type" value="Genomic_DNA"/>
</dbReference>
<dbReference type="AlphaFoldDB" id="A0A1G6A9Y8"/>
<feature type="compositionally biased region" description="Low complexity" evidence="1">
    <location>
        <begin position="372"/>
        <end position="392"/>
    </location>
</feature>
<dbReference type="Gene3D" id="1.50.10.20">
    <property type="match status" value="1"/>
</dbReference>
<evidence type="ECO:0000313" key="3">
    <source>
        <dbReference type="EMBL" id="SDB05245.1"/>
    </source>
</evidence>
<dbReference type="STRING" id="1732.SAMN02910417_00332"/>
<reference evidence="3 4" key="1">
    <citation type="submission" date="2016-10" db="EMBL/GenBank/DDBJ databases">
        <authorList>
            <person name="de Groot N.N."/>
        </authorList>
    </citation>
    <scope>NUCLEOTIDE SEQUENCE [LARGE SCALE GENOMIC DNA]</scope>
    <source>
        <strain evidence="3 4">DSM 3217</strain>
    </source>
</reference>
<dbReference type="InterPro" id="IPR008930">
    <property type="entry name" value="Terpenoid_cyclase/PrenylTrfase"/>
</dbReference>
<feature type="region of interest" description="Disordered" evidence="1">
    <location>
        <begin position="340"/>
        <end position="430"/>
    </location>
</feature>
<keyword evidence="4" id="KW-1185">Reference proteome</keyword>
<protein>
    <recommendedName>
        <fullName evidence="5">Prenyltransferase and squalene oxidase repeat-containing protein</fullName>
    </recommendedName>
</protein>
<proteinExistence type="predicted"/>
<gene>
    <name evidence="3" type="ORF">SAMN02910417_00332</name>
</gene>
<feature type="transmembrane region" description="Helical" evidence="2">
    <location>
        <begin position="463"/>
        <end position="483"/>
    </location>
</feature>
<evidence type="ECO:0008006" key="5">
    <source>
        <dbReference type="Google" id="ProtNLM"/>
    </source>
</evidence>
<keyword evidence="2" id="KW-1133">Transmembrane helix</keyword>
<feature type="compositionally biased region" description="Polar residues" evidence="1">
    <location>
        <begin position="400"/>
        <end position="409"/>
    </location>
</feature>
<accession>A0A1G6A9Y8</accession>
<evidence type="ECO:0000256" key="1">
    <source>
        <dbReference type="SAM" id="MobiDB-lite"/>
    </source>
</evidence>
<dbReference type="SUPFAM" id="SSF48239">
    <property type="entry name" value="Terpenoid cyclases/Protein prenyltransferases"/>
    <property type="match status" value="1"/>
</dbReference>
<feature type="compositionally biased region" description="Basic and acidic residues" evidence="1">
    <location>
        <begin position="343"/>
        <end position="368"/>
    </location>
</feature>
<dbReference type="Proteomes" id="UP000199228">
    <property type="component" value="Unassembled WGS sequence"/>
</dbReference>
<name>A0A1G6A9Y8_EUBOX</name>
<feature type="compositionally biased region" description="Basic and acidic residues" evidence="1">
    <location>
        <begin position="410"/>
        <end position="424"/>
    </location>
</feature>
<sequence>MLKYDKRHSVIYRSFAIIVLGMIMLFGMSTNGVSASVAQSQVTSSINKCRSYVLNNYFDPDYGQEFIVLAQARSGMSTSESFFSVYYNNVANYLAYKEGVLSSGTSRTEYSRTILALTSIGVDATDVAGYNLFDHLSSVSEITKQGMNGAVWALLAIHCHPDYQTSERCALADELVTYLLGKEISGGGWAYSGTIPDGDMTAMTVQALSPYYEREGYEEVTEAIDRAITCLSNAQLSDGGYKSCGYENAETAAQVLTALSAIGIDADTDSRFIKNDYNVVENLLSFQLSDGGFMHVKSNHSANGLATTQAYYALVSYLRSENAQTFLYDMSDLTLTAGLPGDGKTHTGSDKETSAKENTDDSSSDNKKSKTQKASTTEETTAAQSSSNSDTDGTNDRKSSSANSVSTANKAEDSEKNEKEHSEDGWDFAPEEYVSDEGEVVATADSDKMDAVLQSNKSSRTPWVVGAGIVAALVVAYTLSSIMKGKKR</sequence>
<evidence type="ECO:0000256" key="2">
    <source>
        <dbReference type="SAM" id="Phobius"/>
    </source>
</evidence>
<organism evidence="3 4">
    <name type="scientific">Eubacterium oxidoreducens</name>
    <dbReference type="NCBI Taxonomy" id="1732"/>
    <lineage>
        <taxon>Bacteria</taxon>
        <taxon>Bacillati</taxon>
        <taxon>Bacillota</taxon>
        <taxon>Clostridia</taxon>
        <taxon>Eubacteriales</taxon>
        <taxon>Eubacteriaceae</taxon>
        <taxon>Eubacterium</taxon>
    </lineage>
</organism>
<dbReference type="CDD" id="cd00688">
    <property type="entry name" value="ISOPREN_C2_like"/>
    <property type="match status" value="1"/>
</dbReference>
<dbReference type="OrthoDB" id="411361at2"/>
<keyword evidence="2" id="KW-0472">Membrane</keyword>